<dbReference type="PROSITE" id="PS51294">
    <property type="entry name" value="HTH_MYB"/>
    <property type="match status" value="1"/>
</dbReference>
<evidence type="ECO:0000256" key="2">
    <source>
        <dbReference type="ARBA" id="ARBA00022737"/>
    </source>
</evidence>
<dbReference type="GO" id="GO:0005634">
    <property type="term" value="C:nucleus"/>
    <property type="evidence" value="ECO:0007669"/>
    <property type="project" value="UniProtKB-SubCell"/>
</dbReference>
<protein>
    <submittedName>
        <fullName evidence="9">Uncharacterized protein</fullName>
    </submittedName>
</protein>
<dbReference type="Gene3D" id="1.10.10.60">
    <property type="entry name" value="Homeodomain-like"/>
    <property type="match status" value="1"/>
</dbReference>
<evidence type="ECO:0000313" key="10">
    <source>
        <dbReference type="Proteomes" id="UP001327560"/>
    </source>
</evidence>
<reference evidence="9 10" key="1">
    <citation type="submission" date="2023-10" db="EMBL/GenBank/DDBJ databases">
        <title>Chromosome-scale genome assembly provides insights into flower coloration mechanisms of Canna indica.</title>
        <authorList>
            <person name="Li C."/>
        </authorList>
    </citation>
    <scope>NUCLEOTIDE SEQUENCE [LARGE SCALE GENOMIC DNA]</scope>
    <source>
        <tissue evidence="9">Flower</tissue>
    </source>
</reference>
<proteinExistence type="predicted"/>
<evidence type="ECO:0000259" key="8">
    <source>
        <dbReference type="PROSITE" id="PS51294"/>
    </source>
</evidence>
<keyword evidence="6" id="KW-0539">Nucleus</keyword>
<evidence type="ECO:0000256" key="1">
    <source>
        <dbReference type="ARBA" id="ARBA00004123"/>
    </source>
</evidence>
<evidence type="ECO:0000259" key="7">
    <source>
        <dbReference type="PROSITE" id="PS50090"/>
    </source>
</evidence>
<dbReference type="EMBL" id="CP136893">
    <property type="protein sequence ID" value="WOL04763.1"/>
    <property type="molecule type" value="Genomic_DNA"/>
</dbReference>
<keyword evidence="5" id="KW-0804">Transcription</keyword>
<dbReference type="InterPro" id="IPR017930">
    <property type="entry name" value="Myb_dom"/>
</dbReference>
<accession>A0AAQ3KCP7</accession>
<dbReference type="GO" id="GO:0043565">
    <property type="term" value="F:sequence-specific DNA binding"/>
    <property type="evidence" value="ECO:0007669"/>
    <property type="project" value="InterPro"/>
</dbReference>
<organism evidence="9 10">
    <name type="scientific">Canna indica</name>
    <name type="common">Indian-shot</name>
    <dbReference type="NCBI Taxonomy" id="4628"/>
    <lineage>
        <taxon>Eukaryota</taxon>
        <taxon>Viridiplantae</taxon>
        <taxon>Streptophyta</taxon>
        <taxon>Embryophyta</taxon>
        <taxon>Tracheophyta</taxon>
        <taxon>Spermatophyta</taxon>
        <taxon>Magnoliopsida</taxon>
        <taxon>Liliopsida</taxon>
        <taxon>Zingiberales</taxon>
        <taxon>Cannaceae</taxon>
        <taxon>Canna</taxon>
    </lineage>
</organism>
<dbReference type="AlphaFoldDB" id="A0AAQ3KCP7"/>
<gene>
    <name evidence="9" type="ORF">Cni_G13485</name>
</gene>
<dbReference type="InterPro" id="IPR009057">
    <property type="entry name" value="Homeodomain-like_sf"/>
</dbReference>
<sequence length="50" mass="5698">MAAARKDEATRRGPWTEKEDLQLVWFVHLFGERRWDYVAKVSGLSGGGGY</sequence>
<evidence type="ECO:0000256" key="4">
    <source>
        <dbReference type="ARBA" id="ARBA00023125"/>
    </source>
</evidence>
<dbReference type="PANTHER" id="PTHR45675:SF125">
    <property type="entry name" value="MYB DNA-BINDING DOMAIN SUPERFAMILY PROTEIN-RELATED"/>
    <property type="match status" value="1"/>
</dbReference>
<dbReference type="Pfam" id="PF00249">
    <property type="entry name" value="Myb_DNA-binding"/>
    <property type="match status" value="1"/>
</dbReference>
<name>A0AAQ3KCP7_9LILI</name>
<dbReference type="CDD" id="cd00167">
    <property type="entry name" value="SANT"/>
    <property type="match status" value="1"/>
</dbReference>
<dbReference type="GO" id="GO:0003700">
    <property type="term" value="F:DNA-binding transcription factor activity"/>
    <property type="evidence" value="ECO:0007669"/>
    <property type="project" value="InterPro"/>
</dbReference>
<evidence type="ECO:0000313" key="9">
    <source>
        <dbReference type="EMBL" id="WOL04763.1"/>
    </source>
</evidence>
<keyword evidence="4" id="KW-0238">DNA-binding</keyword>
<dbReference type="Proteomes" id="UP001327560">
    <property type="component" value="Chromosome 4"/>
</dbReference>
<evidence type="ECO:0000256" key="3">
    <source>
        <dbReference type="ARBA" id="ARBA00023015"/>
    </source>
</evidence>
<keyword evidence="3" id="KW-0805">Transcription regulation</keyword>
<evidence type="ECO:0000256" key="5">
    <source>
        <dbReference type="ARBA" id="ARBA00023163"/>
    </source>
</evidence>
<dbReference type="InterPro" id="IPR001005">
    <property type="entry name" value="SANT/Myb"/>
</dbReference>
<keyword evidence="2" id="KW-0677">Repeat</keyword>
<dbReference type="InterPro" id="IPR044676">
    <property type="entry name" value="EOBI/EOBII-like_plant"/>
</dbReference>
<keyword evidence="10" id="KW-1185">Reference proteome</keyword>
<comment type="subcellular location">
    <subcellularLocation>
        <location evidence="1">Nucleus</location>
    </subcellularLocation>
</comment>
<dbReference type="PANTHER" id="PTHR45675">
    <property type="entry name" value="MYB TRANSCRIPTION FACTOR-RELATED-RELATED"/>
    <property type="match status" value="1"/>
</dbReference>
<feature type="domain" description="Myb-like" evidence="7">
    <location>
        <begin position="7"/>
        <end position="40"/>
    </location>
</feature>
<dbReference type="PROSITE" id="PS50090">
    <property type="entry name" value="MYB_LIKE"/>
    <property type="match status" value="1"/>
</dbReference>
<dbReference type="SUPFAM" id="SSF46689">
    <property type="entry name" value="Homeodomain-like"/>
    <property type="match status" value="1"/>
</dbReference>
<feature type="domain" description="HTH myb-type" evidence="8">
    <location>
        <begin position="7"/>
        <end position="50"/>
    </location>
</feature>
<evidence type="ECO:0000256" key="6">
    <source>
        <dbReference type="ARBA" id="ARBA00023242"/>
    </source>
</evidence>